<dbReference type="Pfam" id="PF05019">
    <property type="entry name" value="Coq4"/>
    <property type="match status" value="1"/>
</dbReference>
<gene>
    <name evidence="7" type="ORF">DPMN_150592</name>
</gene>
<evidence type="ECO:0000313" key="7">
    <source>
        <dbReference type="EMBL" id="KAH3797016.1"/>
    </source>
</evidence>
<comment type="function">
    <text evidence="6">Lyase that catalyzes the C1-decarboxylation of 4-hydroxy-3-methoxy-5-(all-trans-polyprenyl)benzoic acid into 2-methoxy-6-(all-trans-polyprenyl)phenol during ubiquinone biosynthesis.</text>
</comment>
<dbReference type="GO" id="GO:0031314">
    <property type="term" value="C:extrinsic component of mitochondrial inner membrane"/>
    <property type="evidence" value="ECO:0007669"/>
    <property type="project" value="UniProtKB-UniRule"/>
</dbReference>
<dbReference type="EMBL" id="JAIWYP010000007">
    <property type="protein sequence ID" value="KAH3797016.1"/>
    <property type="molecule type" value="Genomic_DNA"/>
</dbReference>
<keyword evidence="8" id="KW-1185">Reference proteome</keyword>
<feature type="binding site" evidence="6">
    <location>
        <position position="198"/>
    </location>
    <ligand>
        <name>Zn(2+)</name>
        <dbReference type="ChEBI" id="CHEBI:29105"/>
    </ligand>
</feature>
<dbReference type="GO" id="GO:0008270">
    <property type="term" value="F:zinc ion binding"/>
    <property type="evidence" value="ECO:0007669"/>
    <property type="project" value="UniProtKB-UniRule"/>
</dbReference>
<keyword evidence="4 6" id="KW-0472">Membrane</keyword>
<keyword evidence="6" id="KW-0862">Zinc</keyword>
<comment type="subunit">
    <text evidence="6">Component of a multi-subunit COQ enzyme complex.</text>
</comment>
<keyword evidence="3 6" id="KW-0496">Mitochondrion</keyword>
<evidence type="ECO:0000256" key="5">
    <source>
        <dbReference type="ARBA" id="ARBA00023239"/>
    </source>
</evidence>
<name>A0A9D4J271_DREPO</name>
<proteinExistence type="inferred from homology"/>
<organism evidence="7 8">
    <name type="scientific">Dreissena polymorpha</name>
    <name type="common">Zebra mussel</name>
    <name type="synonym">Mytilus polymorpha</name>
    <dbReference type="NCBI Taxonomy" id="45954"/>
    <lineage>
        <taxon>Eukaryota</taxon>
        <taxon>Metazoa</taxon>
        <taxon>Spiralia</taxon>
        <taxon>Lophotrochozoa</taxon>
        <taxon>Mollusca</taxon>
        <taxon>Bivalvia</taxon>
        <taxon>Autobranchia</taxon>
        <taxon>Heteroconchia</taxon>
        <taxon>Euheterodonta</taxon>
        <taxon>Imparidentia</taxon>
        <taxon>Neoheterodontei</taxon>
        <taxon>Myida</taxon>
        <taxon>Dreissenoidea</taxon>
        <taxon>Dreissenidae</taxon>
        <taxon>Dreissena</taxon>
    </lineage>
</organism>
<dbReference type="InterPro" id="IPR007715">
    <property type="entry name" value="Coq4"/>
</dbReference>
<feature type="binding site" evidence="6">
    <location>
        <position position="182"/>
    </location>
    <ligand>
        <name>Zn(2+)</name>
        <dbReference type="ChEBI" id="CHEBI:29105"/>
    </ligand>
</feature>
<evidence type="ECO:0000256" key="6">
    <source>
        <dbReference type="HAMAP-Rule" id="MF_03111"/>
    </source>
</evidence>
<comment type="subcellular location">
    <subcellularLocation>
        <location evidence="6">Mitochondrion inner membrane</location>
        <topology evidence="6">Peripheral membrane protein</topology>
        <orientation evidence="6">Matrix side</orientation>
    </subcellularLocation>
</comment>
<sequence length="283" mass="32205">MASVCVKKSLSYVKYLKFRRILKLNCFSSTSFGVRLHSTSQIGSVTEEDGATQRGQYRGHRPTTPLQKTLLTLGSAAMAILHPDRGDMIATLGDVTAETALKQIKQKMESDPIGQQILRDQPVISTSTISIDYLGSLGDNTFGKEYWRFLTKHGFSPDARLPVHYVDDPELVYVMLRYRQCHDLFHTVLGMRPNMLGECVVKWVEAIQLGLPMCAMGALVGPIRLMPKHRQNYLTTYLPWALRNGQNGKFLMNVYFEREWERDLADLRQELGLEPPPEEPYPR</sequence>
<reference evidence="7" key="2">
    <citation type="submission" date="2020-11" db="EMBL/GenBank/DDBJ databases">
        <authorList>
            <person name="McCartney M.A."/>
            <person name="Auch B."/>
            <person name="Kono T."/>
            <person name="Mallez S."/>
            <person name="Becker A."/>
            <person name="Gohl D.M."/>
            <person name="Silverstein K.A.T."/>
            <person name="Koren S."/>
            <person name="Bechman K.B."/>
            <person name="Herman A."/>
            <person name="Abrahante J.E."/>
            <person name="Garbe J."/>
        </authorList>
    </citation>
    <scope>NUCLEOTIDE SEQUENCE</scope>
    <source>
        <strain evidence="7">Duluth1</strain>
        <tissue evidence="7">Whole animal</tissue>
    </source>
</reference>
<dbReference type="PANTHER" id="PTHR12922">
    <property type="entry name" value="UBIQUINONE BIOSYNTHESIS PROTEIN"/>
    <property type="match status" value="1"/>
</dbReference>
<comment type="similarity">
    <text evidence="6">Belongs to the COQ4 family.</text>
</comment>
<comment type="caution">
    <text evidence="7">The sequence shown here is derived from an EMBL/GenBank/DDBJ whole genome shotgun (WGS) entry which is preliminary data.</text>
</comment>
<dbReference type="PANTHER" id="PTHR12922:SF7">
    <property type="entry name" value="UBIQUINONE BIOSYNTHESIS PROTEIN COQ4 HOMOLOG, MITOCHONDRIAL"/>
    <property type="match status" value="1"/>
</dbReference>
<evidence type="ECO:0000256" key="3">
    <source>
        <dbReference type="ARBA" id="ARBA00023128"/>
    </source>
</evidence>
<comment type="cofactor">
    <cofactor evidence="6">
        <name>Zn(2+)</name>
        <dbReference type="ChEBI" id="CHEBI:29105"/>
    </cofactor>
</comment>
<keyword evidence="6" id="KW-0479">Metal-binding</keyword>
<feature type="binding site" evidence="6">
    <location>
        <position position="183"/>
    </location>
    <ligand>
        <name>Zn(2+)</name>
        <dbReference type="ChEBI" id="CHEBI:29105"/>
    </ligand>
</feature>
<evidence type="ECO:0000256" key="4">
    <source>
        <dbReference type="ARBA" id="ARBA00023136"/>
    </source>
</evidence>
<keyword evidence="2 6" id="KW-0999">Mitochondrion inner membrane</keyword>
<dbReference type="AlphaFoldDB" id="A0A9D4J271"/>
<dbReference type="HAMAP" id="MF_03111">
    <property type="entry name" value="Coq4"/>
    <property type="match status" value="1"/>
</dbReference>
<evidence type="ECO:0000313" key="8">
    <source>
        <dbReference type="Proteomes" id="UP000828390"/>
    </source>
</evidence>
<reference evidence="7" key="1">
    <citation type="journal article" date="2019" name="bioRxiv">
        <title>The Genome of the Zebra Mussel, Dreissena polymorpha: A Resource for Invasive Species Research.</title>
        <authorList>
            <person name="McCartney M.A."/>
            <person name="Auch B."/>
            <person name="Kono T."/>
            <person name="Mallez S."/>
            <person name="Zhang Y."/>
            <person name="Obille A."/>
            <person name="Becker A."/>
            <person name="Abrahante J.E."/>
            <person name="Garbe J."/>
            <person name="Badalamenti J.P."/>
            <person name="Herman A."/>
            <person name="Mangelson H."/>
            <person name="Liachko I."/>
            <person name="Sullivan S."/>
            <person name="Sone E.D."/>
            <person name="Koren S."/>
            <person name="Silverstein K.A.T."/>
            <person name="Beckman K.B."/>
            <person name="Gohl D.M."/>
        </authorList>
    </citation>
    <scope>NUCLEOTIDE SEQUENCE</scope>
    <source>
        <strain evidence="7">Duluth1</strain>
        <tissue evidence="7">Whole animal</tissue>
    </source>
</reference>
<dbReference type="Proteomes" id="UP000828390">
    <property type="component" value="Unassembled WGS sequence"/>
</dbReference>
<protein>
    <recommendedName>
        <fullName evidence="6">Ubiquinone biosynthesis protein COQ4 homolog, mitochondrial</fullName>
    </recommendedName>
    <alternativeName>
        <fullName evidence="6">4-hydroxy-3-methoxy-5-polyprenylbenzoate decarboxylase</fullName>
        <ecNumber evidence="6">4.1.1.130</ecNumber>
    </alternativeName>
    <alternativeName>
        <fullName evidence="6">Coenzyme Q biosynthesis protein 4 homolog</fullName>
    </alternativeName>
</protein>
<evidence type="ECO:0000256" key="1">
    <source>
        <dbReference type="ARBA" id="ARBA00022688"/>
    </source>
</evidence>
<keyword evidence="5 6" id="KW-0456">Lyase</keyword>
<feature type="binding site" evidence="6">
    <location>
        <position position="186"/>
    </location>
    <ligand>
        <name>Zn(2+)</name>
        <dbReference type="ChEBI" id="CHEBI:29105"/>
    </ligand>
</feature>
<comment type="catalytic activity">
    <reaction evidence="6">
        <text>a 4-hydroxy-3-methoxy-5-(all-trans-polyprenyl)benzoate + H(+) = a 2-methoxy-6-(all-trans-polyprenyl)phenol + CO2</text>
        <dbReference type="Rhea" id="RHEA:81179"/>
        <dbReference type="Rhea" id="RHEA-COMP:9551"/>
        <dbReference type="Rhea" id="RHEA-COMP:10931"/>
        <dbReference type="ChEBI" id="CHEBI:15378"/>
        <dbReference type="ChEBI" id="CHEBI:16526"/>
        <dbReference type="ChEBI" id="CHEBI:62731"/>
        <dbReference type="ChEBI" id="CHEBI:84443"/>
        <dbReference type="EC" id="4.1.1.130"/>
    </reaction>
</comment>
<dbReference type="GO" id="GO:0120539">
    <property type="term" value="F:4-hydroxy-3-methoxy-5-polyprenylbenzoate decarboxylase activity"/>
    <property type="evidence" value="ECO:0007669"/>
    <property type="project" value="UniProtKB-EC"/>
</dbReference>
<dbReference type="EC" id="4.1.1.130" evidence="6"/>
<evidence type="ECO:0000256" key="2">
    <source>
        <dbReference type="ARBA" id="ARBA00022792"/>
    </source>
</evidence>
<accession>A0A9D4J271</accession>
<keyword evidence="1 6" id="KW-0831">Ubiquinone biosynthesis</keyword>
<comment type="pathway">
    <text evidence="6">Cofactor biosynthesis; ubiquinone biosynthesis.</text>
</comment>
<dbReference type="InterPro" id="IPR027540">
    <property type="entry name" value="Coq4_euk"/>
</dbReference>